<accession>A0AA91B9L3</accession>
<sequence length="46" mass="5180">MTYHPPGMDLDAFAYHIANNAEKYGWSMLGAQISYLISRVGARHPK</sequence>
<organism evidence="1 2">
    <name type="scientific">Yersinia massiliensis</name>
    <dbReference type="NCBI Taxonomy" id="419257"/>
    <lineage>
        <taxon>Bacteria</taxon>
        <taxon>Pseudomonadati</taxon>
        <taxon>Pseudomonadota</taxon>
        <taxon>Gammaproteobacteria</taxon>
        <taxon>Enterobacterales</taxon>
        <taxon>Yersiniaceae</taxon>
        <taxon>Yersinia</taxon>
    </lineage>
</organism>
<dbReference type="Proteomes" id="UP000698240">
    <property type="component" value="Unassembled WGS sequence"/>
</dbReference>
<dbReference type="EMBL" id="JAASAN010000001">
    <property type="protein sequence ID" value="NIL25345.1"/>
    <property type="molecule type" value="Genomic_DNA"/>
</dbReference>
<evidence type="ECO:0000313" key="2">
    <source>
        <dbReference type="Proteomes" id="UP000698240"/>
    </source>
</evidence>
<dbReference type="AlphaFoldDB" id="A0AA91B9L3"/>
<proteinExistence type="predicted"/>
<reference evidence="1" key="1">
    <citation type="submission" date="2020-03" db="EMBL/GenBank/DDBJ databases">
        <authorList>
            <person name="Kislichkina A."/>
            <person name="Dentovskaya S."/>
            <person name="Shaikhutdinov R."/>
            <person name="Ivanov S."/>
            <person name="Sizova A."/>
            <person name="Solomentsev V."/>
            <person name="Bogun A."/>
        </authorList>
    </citation>
    <scope>NUCLEOTIDE SEQUENCE</scope>
    <source>
        <strain evidence="1">SCPM-O-B-8025</strain>
    </source>
</reference>
<dbReference type="RefSeq" id="WP_155411018.1">
    <property type="nucleotide sequence ID" value="NZ_CABHYD010000345.1"/>
</dbReference>
<evidence type="ECO:0000313" key="1">
    <source>
        <dbReference type="EMBL" id="NIL25345.1"/>
    </source>
</evidence>
<name>A0AA91B9L3_9GAMM</name>
<comment type="caution">
    <text evidence="1">The sequence shown here is derived from an EMBL/GenBank/DDBJ whole genome shotgun (WGS) entry which is preliminary data.</text>
</comment>
<protein>
    <submittedName>
        <fullName evidence="1">Uncharacterized protein</fullName>
    </submittedName>
</protein>
<gene>
    <name evidence="1" type="ORF">HB980_02055</name>
</gene>